<accession>A0AAP0R968</accession>
<evidence type="ECO:0000256" key="2">
    <source>
        <dbReference type="ARBA" id="ARBA00023015"/>
    </source>
</evidence>
<dbReference type="Pfam" id="PF01486">
    <property type="entry name" value="K-box"/>
    <property type="match status" value="1"/>
</dbReference>
<dbReference type="Proteomes" id="UP001415857">
    <property type="component" value="Unassembled WGS sequence"/>
</dbReference>
<name>A0AAP0R968_LIQFO</name>
<evidence type="ECO:0000256" key="5">
    <source>
        <dbReference type="ARBA" id="ARBA00023242"/>
    </source>
</evidence>
<evidence type="ECO:0000256" key="3">
    <source>
        <dbReference type="ARBA" id="ARBA00023125"/>
    </source>
</evidence>
<evidence type="ECO:0000256" key="1">
    <source>
        <dbReference type="ARBA" id="ARBA00004123"/>
    </source>
</evidence>
<keyword evidence="5" id="KW-0539">Nucleus</keyword>
<keyword evidence="8" id="KW-0812">Transmembrane</keyword>
<keyword evidence="8" id="KW-0472">Membrane</keyword>
<keyword evidence="8" id="KW-1133">Transmembrane helix</keyword>
<protein>
    <submittedName>
        <fullName evidence="11">Uncharacterized protein</fullName>
    </submittedName>
</protein>
<dbReference type="InterPro" id="IPR050142">
    <property type="entry name" value="MADS-box/MEF2_TF"/>
</dbReference>
<dbReference type="InterPro" id="IPR036879">
    <property type="entry name" value="TF_MADSbox_sf"/>
</dbReference>
<keyword evidence="12" id="KW-1185">Reference proteome</keyword>
<dbReference type="PANTHER" id="PTHR48019">
    <property type="entry name" value="SERUM RESPONSE FACTOR HOMOLOG"/>
    <property type="match status" value="1"/>
</dbReference>
<evidence type="ECO:0000259" key="9">
    <source>
        <dbReference type="PROSITE" id="PS50066"/>
    </source>
</evidence>
<feature type="transmembrane region" description="Helical" evidence="8">
    <location>
        <begin position="12"/>
        <end position="31"/>
    </location>
</feature>
<feature type="compositionally biased region" description="Low complexity" evidence="7">
    <location>
        <begin position="222"/>
        <end position="231"/>
    </location>
</feature>
<dbReference type="Pfam" id="PF00319">
    <property type="entry name" value="SRF-TF"/>
    <property type="match status" value="1"/>
</dbReference>
<dbReference type="PROSITE" id="PS00350">
    <property type="entry name" value="MADS_BOX_1"/>
    <property type="match status" value="1"/>
</dbReference>
<dbReference type="GO" id="GO:0005634">
    <property type="term" value="C:nucleus"/>
    <property type="evidence" value="ECO:0007669"/>
    <property type="project" value="UniProtKB-SubCell"/>
</dbReference>
<dbReference type="InterPro" id="IPR002487">
    <property type="entry name" value="TF_Kbox"/>
</dbReference>
<keyword evidence="6" id="KW-0175">Coiled coil</keyword>
<evidence type="ECO:0000256" key="7">
    <source>
        <dbReference type="SAM" id="MobiDB-lite"/>
    </source>
</evidence>
<feature type="region of interest" description="Disordered" evidence="7">
    <location>
        <begin position="221"/>
        <end position="241"/>
    </location>
</feature>
<dbReference type="InterPro" id="IPR002100">
    <property type="entry name" value="TF_MADSbox"/>
</dbReference>
<dbReference type="GO" id="GO:0000977">
    <property type="term" value="F:RNA polymerase II transcription regulatory region sequence-specific DNA binding"/>
    <property type="evidence" value="ECO:0007669"/>
    <property type="project" value="InterPro"/>
</dbReference>
<feature type="domain" description="K-box" evidence="10">
    <location>
        <begin position="124"/>
        <end position="214"/>
    </location>
</feature>
<dbReference type="GO" id="GO:0045944">
    <property type="term" value="P:positive regulation of transcription by RNA polymerase II"/>
    <property type="evidence" value="ECO:0007669"/>
    <property type="project" value="InterPro"/>
</dbReference>
<keyword evidence="2" id="KW-0805">Transcription regulation</keyword>
<feature type="domain" description="MADS-box" evidence="9">
    <location>
        <begin position="37"/>
        <end position="97"/>
    </location>
</feature>
<dbReference type="FunFam" id="3.40.1810.10:FF:000003">
    <property type="entry name" value="MADS-box transcription factor MADS-MC"/>
    <property type="match status" value="1"/>
</dbReference>
<dbReference type="SUPFAM" id="SSF55455">
    <property type="entry name" value="SRF-like"/>
    <property type="match status" value="1"/>
</dbReference>
<gene>
    <name evidence="11" type="ORF">L1049_002846</name>
</gene>
<comment type="subcellular location">
    <subcellularLocation>
        <location evidence="1">Nucleus</location>
    </subcellularLocation>
</comment>
<reference evidence="11 12" key="1">
    <citation type="journal article" date="2024" name="Plant J.">
        <title>Genome sequences and population genomics reveal climatic adaptation and genomic divergence between two closely related sweetgum species.</title>
        <authorList>
            <person name="Xu W.Q."/>
            <person name="Ren C.Q."/>
            <person name="Zhang X.Y."/>
            <person name="Comes H.P."/>
            <person name="Liu X.H."/>
            <person name="Li Y.G."/>
            <person name="Kettle C.J."/>
            <person name="Jalonen R."/>
            <person name="Gaisberger H."/>
            <person name="Ma Y.Z."/>
            <person name="Qiu Y.X."/>
        </authorList>
    </citation>
    <scope>NUCLEOTIDE SEQUENCE [LARGE SCALE GENOMIC DNA]</scope>
    <source>
        <strain evidence="11">Hangzhou</strain>
    </source>
</reference>
<evidence type="ECO:0000256" key="6">
    <source>
        <dbReference type="SAM" id="Coils"/>
    </source>
</evidence>
<dbReference type="Gene3D" id="3.40.1810.10">
    <property type="entry name" value="Transcription factor, MADS-box"/>
    <property type="match status" value="1"/>
</dbReference>
<proteinExistence type="predicted"/>
<dbReference type="GO" id="GO:0046983">
    <property type="term" value="F:protein dimerization activity"/>
    <property type="evidence" value="ECO:0007669"/>
    <property type="project" value="InterPro"/>
</dbReference>
<dbReference type="AlphaFoldDB" id="A0AAP0R968"/>
<dbReference type="PRINTS" id="PR00404">
    <property type="entry name" value="MADSDOMAIN"/>
</dbReference>
<keyword evidence="3" id="KW-0238">DNA-binding</keyword>
<dbReference type="PROSITE" id="PS51297">
    <property type="entry name" value="K_BOX"/>
    <property type="match status" value="1"/>
</dbReference>
<evidence type="ECO:0000256" key="4">
    <source>
        <dbReference type="ARBA" id="ARBA00023163"/>
    </source>
</evidence>
<dbReference type="SMART" id="SM00432">
    <property type="entry name" value="MADS"/>
    <property type="match status" value="1"/>
</dbReference>
<dbReference type="PROSITE" id="PS50066">
    <property type="entry name" value="MADS_BOX_2"/>
    <property type="match status" value="1"/>
</dbReference>
<feature type="coiled-coil region" evidence="6">
    <location>
        <begin position="158"/>
        <end position="217"/>
    </location>
</feature>
<keyword evidence="4" id="KW-0804">Transcription</keyword>
<sequence>MHLFCSSTLTKLGFCFLLGSSFFFLKGFWVGKERTKMGRSRVELKRIENKISRRVTFSKRRSGLTKKAREISVLCDAKVALIVFSTKGNLFEYSTESSMERILEQYESYSYTEKQLVATDSGPQGSWALEYPKLVSRIEVLQRNIRHFTGEDLDPVSLRELQNLEQQLDTALRRVRTRKNHLMNEFISEFQKKEKSLEEENNLLSKKLKENEKTLTEGMHWQQQNQGQNSSTSMLPPPHQALSLPSLTIGEIFQAKGAVTKEIGAQTQGTMNTIIPSWMLHHANQ</sequence>
<dbReference type="EMBL" id="JBBPBK010000013">
    <property type="protein sequence ID" value="KAK9272473.1"/>
    <property type="molecule type" value="Genomic_DNA"/>
</dbReference>
<dbReference type="InterPro" id="IPR033896">
    <property type="entry name" value="MEF2-like_N"/>
</dbReference>
<evidence type="ECO:0000313" key="12">
    <source>
        <dbReference type="Proteomes" id="UP001415857"/>
    </source>
</evidence>
<evidence type="ECO:0000256" key="8">
    <source>
        <dbReference type="SAM" id="Phobius"/>
    </source>
</evidence>
<comment type="caution">
    <text evidence="11">The sequence shown here is derived from an EMBL/GenBank/DDBJ whole genome shotgun (WGS) entry which is preliminary data.</text>
</comment>
<evidence type="ECO:0000259" key="10">
    <source>
        <dbReference type="PROSITE" id="PS51297"/>
    </source>
</evidence>
<organism evidence="11 12">
    <name type="scientific">Liquidambar formosana</name>
    <name type="common">Formosan gum</name>
    <dbReference type="NCBI Taxonomy" id="63359"/>
    <lineage>
        <taxon>Eukaryota</taxon>
        <taxon>Viridiplantae</taxon>
        <taxon>Streptophyta</taxon>
        <taxon>Embryophyta</taxon>
        <taxon>Tracheophyta</taxon>
        <taxon>Spermatophyta</taxon>
        <taxon>Magnoliopsida</taxon>
        <taxon>eudicotyledons</taxon>
        <taxon>Gunneridae</taxon>
        <taxon>Pentapetalae</taxon>
        <taxon>Saxifragales</taxon>
        <taxon>Altingiaceae</taxon>
        <taxon>Liquidambar</taxon>
    </lineage>
</organism>
<dbReference type="GO" id="GO:0003700">
    <property type="term" value="F:DNA-binding transcription factor activity"/>
    <property type="evidence" value="ECO:0007669"/>
    <property type="project" value="InterPro"/>
</dbReference>
<evidence type="ECO:0000313" key="11">
    <source>
        <dbReference type="EMBL" id="KAK9272473.1"/>
    </source>
</evidence>
<dbReference type="CDD" id="cd00265">
    <property type="entry name" value="MADS_MEF2_like"/>
    <property type="match status" value="1"/>
</dbReference>